<proteinExistence type="predicted"/>
<name>A0AAU9M2C4_9ASTR</name>
<dbReference type="AlphaFoldDB" id="A0AAU9M2C4"/>
<evidence type="ECO:0000313" key="1">
    <source>
        <dbReference type="EMBL" id="CAH1420910.1"/>
    </source>
</evidence>
<sequence length="113" mass="13182">MGIDLFRYLISHNWGEYSSWLDSSVTPFAVSSGSRRLPPSTFLLAPVPPTSPTSDLRIVASIQRHRRPTHFRHYFTAAPSISSKFRFLRRRFHCTIKRESQPDVLRYFEAQLE</sequence>
<keyword evidence="2" id="KW-1185">Reference proteome</keyword>
<reference evidence="1 2" key="1">
    <citation type="submission" date="2022-01" db="EMBL/GenBank/DDBJ databases">
        <authorList>
            <person name="Xiong W."/>
            <person name="Schranz E."/>
        </authorList>
    </citation>
    <scope>NUCLEOTIDE SEQUENCE [LARGE SCALE GENOMIC DNA]</scope>
</reference>
<evidence type="ECO:0000313" key="2">
    <source>
        <dbReference type="Proteomes" id="UP001157418"/>
    </source>
</evidence>
<comment type="caution">
    <text evidence="1">The sequence shown here is derived from an EMBL/GenBank/DDBJ whole genome shotgun (WGS) entry which is preliminary data.</text>
</comment>
<organism evidence="1 2">
    <name type="scientific">Lactuca virosa</name>
    <dbReference type="NCBI Taxonomy" id="75947"/>
    <lineage>
        <taxon>Eukaryota</taxon>
        <taxon>Viridiplantae</taxon>
        <taxon>Streptophyta</taxon>
        <taxon>Embryophyta</taxon>
        <taxon>Tracheophyta</taxon>
        <taxon>Spermatophyta</taxon>
        <taxon>Magnoliopsida</taxon>
        <taxon>eudicotyledons</taxon>
        <taxon>Gunneridae</taxon>
        <taxon>Pentapetalae</taxon>
        <taxon>asterids</taxon>
        <taxon>campanulids</taxon>
        <taxon>Asterales</taxon>
        <taxon>Asteraceae</taxon>
        <taxon>Cichorioideae</taxon>
        <taxon>Cichorieae</taxon>
        <taxon>Lactucinae</taxon>
        <taxon>Lactuca</taxon>
    </lineage>
</organism>
<accession>A0AAU9M2C4</accession>
<dbReference type="Proteomes" id="UP001157418">
    <property type="component" value="Unassembled WGS sequence"/>
</dbReference>
<protein>
    <submittedName>
        <fullName evidence="1">Uncharacterized protein</fullName>
    </submittedName>
</protein>
<gene>
    <name evidence="1" type="ORF">LVIROSA_LOCUS8340</name>
</gene>
<dbReference type="EMBL" id="CAKMRJ010001112">
    <property type="protein sequence ID" value="CAH1420910.1"/>
    <property type="molecule type" value="Genomic_DNA"/>
</dbReference>